<dbReference type="EMBL" id="CM010724">
    <property type="protein sequence ID" value="RZC80338.1"/>
    <property type="molecule type" value="Genomic_DNA"/>
</dbReference>
<gene>
    <name evidence="1" type="ORF">C5167_042916</name>
</gene>
<evidence type="ECO:0000313" key="1">
    <source>
        <dbReference type="EMBL" id="RZC80338.1"/>
    </source>
</evidence>
<keyword evidence="2" id="KW-1185">Reference proteome</keyword>
<proteinExistence type="predicted"/>
<dbReference type="Proteomes" id="UP000316621">
    <property type="component" value="Chromosome 10"/>
</dbReference>
<name>A0A4Y7L7B6_PAPSO</name>
<sequence length="95" mass="10441">MSATGGEIGGCRNLNGQEIVGVDGCGIDELNLQWVHAEKWKKDGSDSWCKWCSDGPVVVLMPRTAMGQLKIKGPWWNVPTGPRDGQVSTIRNPRY</sequence>
<dbReference type="AlphaFoldDB" id="A0A4Y7L7B6"/>
<organism evidence="1 2">
    <name type="scientific">Papaver somniferum</name>
    <name type="common">Opium poppy</name>
    <dbReference type="NCBI Taxonomy" id="3469"/>
    <lineage>
        <taxon>Eukaryota</taxon>
        <taxon>Viridiplantae</taxon>
        <taxon>Streptophyta</taxon>
        <taxon>Embryophyta</taxon>
        <taxon>Tracheophyta</taxon>
        <taxon>Spermatophyta</taxon>
        <taxon>Magnoliopsida</taxon>
        <taxon>Ranunculales</taxon>
        <taxon>Papaveraceae</taxon>
        <taxon>Papaveroideae</taxon>
        <taxon>Papaver</taxon>
    </lineage>
</organism>
<evidence type="ECO:0000313" key="2">
    <source>
        <dbReference type="Proteomes" id="UP000316621"/>
    </source>
</evidence>
<accession>A0A4Y7L7B6</accession>
<protein>
    <submittedName>
        <fullName evidence="1">Uncharacterized protein</fullName>
    </submittedName>
</protein>
<dbReference type="Gramene" id="RZC80338">
    <property type="protein sequence ID" value="RZC80338"/>
    <property type="gene ID" value="C5167_042916"/>
</dbReference>
<reference evidence="1 2" key="1">
    <citation type="journal article" date="2018" name="Science">
        <title>The opium poppy genome and morphinan production.</title>
        <authorList>
            <person name="Guo L."/>
            <person name="Winzer T."/>
            <person name="Yang X."/>
            <person name="Li Y."/>
            <person name="Ning Z."/>
            <person name="He Z."/>
            <person name="Teodor R."/>
            <person name="Lu Y."/>
            <person name="Bowser T.A."/>
            <person name="Graham I.A."/>
            <person name="Ye K."/>
        </authorList>
    </citation>
    <scope>NUCLEOTIDE SEQUENCE [LARGE SCALE GENOMIC DNA]</scope>
    <source>
        <strain evidence="2">cv. HN1</strain>
        <tissue evidence="1">Leaves</tissue>
    </source>
</reference>